<dbReference type="InterPro" id="IPR011047">
    <property type="entry name" value="Quinoprotein_ADH-like_sf"/>
</dbReference>
<feature type="repeat" description="WD" evidence="4">
    <location>
        <begin position="699"/>
        <end position="740"/>
    </location>
</feature>
<dbReference type="InterPro" id="IPR011992">
    <property type="entry name" value="EF-hand-dom_pair"/>
</dbReference>
<evidence type="ECO:0000256" key="5">
    <source>
        <dbReference type="SAM" id="MobiDB-lite"/>
    </source>
</evidence>
<dbReference type="InterPro" id="IPR019775">
    <property type="entry name" value="WD40_repeat_CS"/>
</dbReference>
<feature type="region of interest" description="Disordered" evidence="5">
    <location>
        <begin position="1130"/>
        <end position="1207"/>
    </location>
</feature>
<dbReference type="Gene3D" id="1.10.238.10">
    <property type="entry name" value="EF-hand"/>
    <property type="match status" value="1"/>
</dbReference>
<dbReference type="SUPFAM" id="SSF47473">
    <property type="entry name" value="EF-hand"/>
    <property type="match status" value="1"/>
</dbReference>
<feature type="domain" description="EF-hand" evidence="6">
    <location>
        <begin position="127"/>
        <end position="162"/>
    </location>
</feature>
<sequence length="1207" mass="132501">MASEANLEQARASLRALSINAENDDDDAPVLDEGADEDAVEDRELMDFDDEEDGGFVSEIMMSLDTEKVKALRTEFSRRVDGLELPEFCHVMKSCLLNMPGEGADGDPHGAAPEGDNSKLKSMGDARLVAHFCELFEQVDVNGNGSLDWDEFTSHIVEMVMATHDHKPDIIQNYTPGIVKEVSKRRTSYIKELYYFEANDAIVTFDVDSPEFRVFSPRLEARMTVARPEGQVVCLDYMPVTSQYVVSTSDLMLSIYDEFSGVLVKSFRTQNLQVCVVWVDSHRILYTAESSGTIRAWDVEDMEERFSMIAPPPAFAGGGDNRSSVAESGDDGDGTRGDRPPRGSPEALAASSTAVEFSHSRIILTMLNLGGLEMLATASMDCMISLWDLQTGKHKRSLEGHSKGVCCLSYSPEYRFLVSGGFDFDVIVWNPYVEHLILRLPGHTNSICGVEIVADSPQLVTADVDGVIRVWDVRNFACVQTFTVEDRWKAGISRFVSVYPRKELLAVGRAIHTFQYQHLDNPELTDDTPVFAALYNSTTTTLLTASVKHVRIWDARNGHLMRVYRDLSGGDDELTAVAFDGDQRKLFVGDHSGHALSYNYLNGAFMANFEGEDGSDDERGDRGDRPPPPPRPTTEDLDIGEGDEVAHLSQFTRRAHFAEVSKVCYAKEHNVVITASWDRSVHVYDDTEEGDSVLLRRMTGGHDADITALCFSHNLSLIATGGSNGTVVIWDFEFGRLLGKCDKIISAITNLAFVDPYPALLSSDGSGTFHLWAVPPSDDRFRCLAAWNTDRAPGAAPKAAEADDDDDEKKQDGDESDGDDAPATSSSVLCFALATVGKDPGSPGRAARADFDDPGGPGGGAARVLIVSGDDKGSITLWDIAPLLKNLCDGARFDFGPVREPVVCVNERRNLRYDAAAVVRRSDPTLDDDDVAKRVRLPPVGGAPYEPPSEALGGLRAPAARPSALEAMAARLESQRRLEDDLVRASLRFANSYDLQAGVRRLRTFVAHGDSVLSVQYIGESSAILSSGLDRLVHLWSLDGDHVGTLRQGVKARGRGPGDWKFQISDVAHKRRRVKRARDVLRTMHALEREQRAADEAARSAMPHAKRGGGAQLRAATDGQLHFVLNDHQMRDPEADDDDDYDAPPETHSRDGDPNNLDALADVSGFRPVSFVEAETPKRPPRPRRKPIGPAQAGRRLVPKQTRPKLK</sequence>
<dbReference type="PROSITE" id="PS00678">
    <property type="entry name" value="WD_REPEATS_1"/>
    <property type="match status" value="3"/>
</dbReference>
<dbReference type="PROSITE" id="PS50222">
    <property type="entry name" value="EF_HAND_2"/>
    <property type="match status" value="1"/>
</dbReference>
<dbReference type="SUPFAM" id="SSF50998">
    <property type="entry name" value="Quinoprotein alcohol dehydrogenase-like"/>
    <property type="match status" value="1"/>
</dbReference>
<feature type="compositionally biased region" description="Acidic residues" evidence="5">
    <location>
        <begin position="22"/>
        <end position="39"/>
    </location>
</feature>
<feature type="repeat" description="WD" evidence="4">
    <location>
        <begin position="374"/>
        <end position="397"/>
    </location>
</feature>
<evidence type="ECO:0000256" key="3">
    <source>
        <dbReference type="ARBA" id="ARBA00022837"/>
    </source>
</evidence>
<feature type="repeat" description="WD" evidence="4">
    <location>
        <begin position="398"/>
        <end position="430"/>
    </location>
</feature>
<evidence type="ECO:0000313" key="7">
    <source>
        <dbReference type="EMBL" id="KAK7238381.1"/>
    </source>
</evidence>
<keyword evidence="1 4" id="KW-0853">WD repeat</keyword>
<dbReference type="PANTHER" id="PTHR44324:SF4">
    <property type="entry name" value="WD40 REPEAT DOMAIN 95"/>
    <property type="match status" value="1"/>
</dbReference>
<feature type="repeat" description="WD" evidence="4">
    <location>
        <begin position="440"/>
        <end position="481"/>
    </location>
</feature>
<dbReference type="PANTHER" id="PTHR44324">
    <property type="entry name" value="WD40 REPEAT DOMAIN 95"/>
    <property type="match status" value="1"/>
</dbReference>
<dbReference type="InterPro" id="IPR015943">
    <property type="entry name" value="WD40/YVTN_repeat-like_dom_sf"/>
</dbReference>
<feature type="compositionally biased region" description="Acidic residues" evidence="5">
    <location>
        <begin position="1134"/>
        <end position="1143"/>
    </location>
</feature>
<feature type="region of interest" description="Disordered" evidence="5">
    <location>
        <begin position="838"/>
        <end position="857"/>
    </location>
</feature>
<dbReference type="InterPro" id="IPR051242">
    <property type="entry name" value="WD-EF-hand_domain"/>
</dbReference>
<keyword evidence="2" id="KW-0677">Repeat</keyword>
<evidence type="ECO:0000256" key="4">
    <source>
        <dbReference type="PROSITE-ProRule" id="PRU00221"/>
    </source>
</evidence>
<organism evidence="7 8">
    <name type="scientific">Aureococcus anophagefferens</name>
    <name type="common">Harmful bloom alga</name>
    <dbReference type="NCBI Taxonomy" id="44056"/>
    <lineage>
        <taxon>Eukaryota</taxon>
        <taxon>Sar</taxon>
        <taxon>Stramenopiles</taxon>
        <taxon>Ochrophyta</taxon>
        <taxon>Pelagophyceae</taxon>
        <taxon>Pelagomonadales</taxon>
        <taxon>Pelagomonadaceae</taxon>
        <taxon>Aureococcus</taxon>
    </lineage>
</organism>
<protein>
    <recommendedName>
        <fullName evidence="6">EF-hand domain-containing protein</fullName>
    </recommendedName>
</protein>
<feature type="region of interest" description="Disordered" evidence="5">
    <location>
        <begin position="18"/>
        <end position="39"/>
    </location>
</feature>
<comment type="caution">
    <text evidence="7">The sequence shown here is derived from an EMBL/GenBank/DDBJ whole genome shotgun (WGS) entry which is preliminary data.</text>
</comment>
<evidence type="ECO:0000256" key="1">
    <source>
        <dbReference type="ARBA" id="ARBA00022574"/>
    </source>
</evidence>
<dbReference type="InterPro" id="IPR011044">
    <property type="entry name" value="Quino_amine_DH_bsu"/>
</dbReference>
<keyword evidence="8" id="KW-1185">Reference proteome</keyword>
<dbReference type="PROSITE" id="PS50294">
    <property type="entry name" value="WD_REPEATS_REGION"/>
    <property type="match status" value="4"/>
</dbReference>
<feature type="repeat" description="WD" evidence="4">
    <location>
        <begin position="1005"/>
        <end position="1039"/>
    </location>
</feature>
<proteinExistence type="predicted"/>
<reference evidence="7 8" key="1">
    <citation type="submission" date="2024-03" db="EMBL/GenBank/DDBJ databases">
        <title>Aureococcus anophagefferens CCMP1851 and Kratosvirus quantuckense: Draft genome of a second virus-susceptible host strain in the model system.</title>
        <authorList>
            <person name="Chase E."/>
            <person name="Truchon A.R."/>
            <person name="Schepens W."/>
            <person name="Wilhelm S.W."/>
        </authorList>
    </citation>
    <scope>NUCLEOTIDE SEQUENCE [LARGE SCALE GENOMIC DNA]</scope>
    <source>
        <strain evidence="7 8">CCMP1851</strain>
    </source>
</reference>
<feature type="region of interest" description="Disordered" evidence="5">
    <location>
        <begin position="310"/>
        <end position="352"/>
    </location>
</feature>
<name>A0ABR1FTR7_AURAN</name>
<dbReference type="Proteomes" id="UP001363151">
    <property type="component" value="Unassembled WGS sequence"/>
</dbReference>
<dbReference type="PROSITE" id="PS50082">
    <property type="entry name" value="WD_REPEATS_2"/>
    <property type="match status" value="5"/>
</dbReference>
<dbReference type="SUPFAM" id="SSF50969">
    <property type="entry name" value="YVTN repeat-like/Quinoprotein amine dehydrogenase"/>
    <property type="match status" value="1"/>
</dbReference>
<dbReference type="SMART" id="SM00320">
    <property type="entry name" value="WD40"/>
    <property type="match status" value="12"/>
</dbReference>
<dbReference type="InterPro" id="IPR001680">
    <property type="entry name" value="WD40_rpt"/>
</dbReference>
<evidence type="ECO:0000313" key="8">
    <source>
        <dbReference type="Proteomes" id="UP001363151"/>
    </source>
</evidence>
<dbReference type="PROSITE" id="PS00018">
    <property type="entry name" value="EF_HAND_1"/>
    <property type="match status" value="1"/>
</dbReference>
<evidence type="ECO:0000256" key="2">
    <source>
        <dbReference type="ARBA" id="ARBA00022737"/>
    </source>
</evidence>
<gene>
    <name evidence="7" type="ORF">SO694_00023257</name>
</gene>
<dbReference type="InterPro" id="IPR002048">
    <property type="entry name" value="EF_hand_dom"/>
</dbReference>
<keyword evidence="3" id="KW-0106">Calcium</keyword>
<dbReference type="InterPro" id="IPR018247">
    <property type="entry name" value="EF_Hand_1_Ca_BS"/>
</dbReference>
<evidence type="ECO:0000259" key="6">
    <source>
        <dbReference type="PROSITE" id="PS50222"/>
    </source>
</evidence>
<dbReference type="Pfam" id="PF00400">
    <property type="entry name" value="WD40"/>
    <property type="match status" value="5"/>
</dbReference>
<feature type="region of interest" description="Disordered" evidence="5">
    <location>
        <begin position="792"/>
        <end position="824"/>
    </location>
</feature>
<feature type="region of interest" description="Disordered" evidence="5">
    <location>
        <begin position="1091"/>
        <end position="1112"/>
    </location>
</feature>
<accession>A0ABR1FTR7</accession>
<feature type="region of interest" description="Disordered" evidence="5">
    <location>
        <begin position="611"/>
        <end position="640"/>
    </location>
</feature>
<dbReference type="EMBL" id="JBBJCI010000230">
    <property type="protein sequence ID" value="KAK7238381.1"/>
    <property type="molecule type" value="Genomic_DNA"/>
</dbReference>
<dbReference type="Gene3D" id="2.130.10.10">
    <property type="entry name" value="YVTN repeat-like/Quinoprotein amine dehydrogenase"/>
    <property type="match status" value="5"/>
</dbReference>